<evidence type="ECO:0000313" key="1">
    <source>
        <dbReference type="EMBL" id="KAJ8965809.1"/>
    </source>
</evidence>
<organism evidence="1 2">
    <name type="scientific">Rhamnusium bicolor</name>
    <dbReference type="NCBI Taxonomy" id="1586634"/>
    <lineage>
        <taxon>Eukaryota</taxon>
        <taxon>Metazoa</taxon>
        <taxon>Ecdysozoa</taxon>
        <taxon>Arthropoda</taxon>
        <taxon>Hexapoda</taxon>
        <taxon>Insecta</taxon>
        <taxon>Pterygota</taxon>
        <taxon>Neoptera</taxon>
        <taxon>Endopterygota</taxon>
        <taxon>Coleoptera</taxon>
        <taxon>Polyphaga</taxon>
        <taxon>Cucujiformia</taxon>
        <taxon>Chrysomeloidea</taxon>
        <taxon>Cerambycidae</taxon>
        <taxon>Lepturinae</taxon>
        <taxon>Rhagiini</taxon>
        <taxon>Rhamnusium</taxon>
    </lineage>
</organism>
<proteinExistence type="predicted"/>
<comment type="caution">
    <text evidence="1">The sequence shown here is derived from an EMBL/GenBank/DDBJ whole genome shotgun (WGS) entry which is preliminary data.</text>
</comment>
<dbReference type="EMBL" id="JANEYF010001152">
    <property type="protein sequence ID" value="KAJ8965809.1"/>
    <property type="molecule type" value="Genomic_DNA"/>
</dbReference>
<protein>
    <submittedName>
        <fullName evidence="1">Uncharacterized protein</fullName>
    </submittedName>
</protein>
<dbReference type="Proteomes" id="UP001162156">
    <property type="component" value="Unassembled WGS sequence"/>
</dbReference>
<dbReference type="AlphaFoldDB" id="A0AAV8ZMK8"/>
<gene>
    <name evidence="1" type="ORF">NQ314_003895</name>
</gene>
<keyword evidence="2" id="KW-1185">Reference proteome</keyword>
<dbReference type="InterPro" id="IPR012464">
    <property type="entry name" value="DUF1676"/>
</dbReference>
<name>A0AAV8ZMK8_9CUCU</name>
<accession>A0AAV8ZMK8</accession>
<sequence length="139" mass="15518">SIFSPTCLFNFRSIVDTFRQVFSKRSMRWDMGFLYPGLAMHVSPSTNPGGTLEFILDPHREAINVHSLKESSTATIIPILFGALALLAKKAILISKLALILSSAFWIRSASAFGNGNKIQHQYQAAHFNHGVWKQRVSK</sequence>
<dbReference type="Pfam" id="PF07898">
    <property type="entry name" value="DUF1676"/>
    <property type="match status" value="1"/>
</dbReference>
<feature type="non-terminal residue" evidence="1">
    <location>
        <position position="1"/>
    </location>
</feature>
<reference evidence="1" key="1">
    <citation type="journal article" date="2023" name="Insect Mol. Biol.">
        <title>Genome sequencing provides insights into the evolution of gene families encoding plant cell wall-degrading enzymes in longhorned beetles.</title>
        <authorList>
            <person name="Shin N.R."/>
            <person name="Okamura Y."/>
            <person name="Kirsch R."/>
            <person name="Pauchet Y."/>
        </authorList>
    </citation>
    <scope>NUCLEOTIDE SEQUENCE</scope>
    <source>
        <strain evidence="1">RBIC_L_NR</strain>
    </source>
</reference>
<evidence type="ECO:0000313" key="2">
    <source>
        <dbReference type="Proteomes" id="UP001162156"/>
    </source>
</evidence>